<reference evidence="3" key="1">
    <citation type="journal article" date="2019" name="Int. J. Syst. Evol. Microbiol.">
        <title>The Global Catalogue of Microorganisms (GCM) 10K type strain sequencing project: providing services to taxonomists for standard genome sequencing and annotation.</title>
        <authorList>
            <consortium name="The Broad Institute Genomics Platform"/>
            <consortium name="The Broad Institute Genome Sequencing Center for Infectious Disease"/>
            <person name="Wu L."/>
            <person name="Ma J."/>
        </authorList>
    </citation>
    <scope>NUCLEOTIDE SEQUENCE [LARGE SCALE GENOMIC DNA]</scope>
    <source>
        <strain evidence="3">CGMCC 4.7283</strain>
    </source>
</reference>
<dbReference type="PROSITE" id="PS00195">
    <property type="entry name" value="GLUTAREDOXIN_1"/>
    <property type="match status" value="1"/>
</dbReference>
<accession>A0ABV9KD74</accession>
<dbReference type="RefSeq" id="WP_380716268.1">
    <property type="nucleotide sequence ID" value="NZ_JBHSGI010000002.1"/>
</dbReference>
<proteinExistence type="predicted"/>
<feature type="domain" description="DSBA-like thioredoxin" evidence="1">
    <location>
        <begin position="95"/>
        <end position="236"/>
    </location>
</feature>
<evidence type="ECO:0000259" key="1">
    <source>
        <dbReference type="Pfam" id="PF01323"/>
    </source>
</evidence>
<dbReference type="Pfam" id="PF01323">
    <property type="entry name" value="DSBA"/>
    <property type="match status" value="1"/>
</dbReference>
<gene>
    <name evidence="2" type="ORF">ACFO5X_05650</name>
</gene>
<dbReference type="SUPFAM" id="SSF52833">
    <property type="entry name" value="Thioredoxin-like"/>
    <property type="match status" value="1"/>
</dbReference>
<protein>
    <submittedName>
        <fullName evidence="2">DsbA family protein</fullName>
    </submittedName>
</protein>
<dbReference type="InterPro" id="IPR036249">
    <property type="entry name" value="Thioredoxin-like_sf"/>
</dbReference>
<dbReference type="InterPro" id="IPR011767">
    <property type="entry name" value="GLR_AS"/>
</dbReference>
<dbReference type="InterPro" id="IPR001853">
    <property type="entry name" value="DSBA-like_thioredoxin_dom"/>
</dbReference>
<evidence type="ECO:0000313" key="2">
    <source>
        <dbReference type="EMBL" id="MFC4668032.1"/>
    </source>
</evidence>
<organism evidence="2 3">
    <name type="scientific">Seohaeicola nanhaiensis</name>
    <dbReference type="NCBI Taxonomy" id="1387282"/>
    <lineage>
        <taxon>Bacteria</taxon>
        <taxon>Pseudomonadati</taxon>
        <taxon>Pseudomonadota</taxon>
        <taxon>Alphaproteobacteria</taxon>
        <taxon>Rhodobacterales</taxon>
        <taxon>Roseobacteraceae</taxon>
        <taxon>Seohaeicola</taxon>
    </lineage>
</organism>
<name>A0ABV9KD74_9RHOB</name>
<dbReference type="Gene3D" id="3.40.30.10">
    <property type="entry name" value="Glutaredoxin"/>
    <property type="match status" value="1"/>
</dbReference>
<evidence type="ECO:0000313" key="3">
    <source>
        <dbReference type="Proteomes" id="UP001595973"/>
    </source>
</evidence>
<keyword evidence="3" id="KW-1185">Reference proteome</keyword>
<dbReference type="Proteomes" id="UP001595973">
    <property type="component" value="Unassembled WGS sequence"/>
</dbReference>
<sequence>MSRRALLIGGALAVAWVIGAPKLLRMYQPEFAFEDMPSLPGFRSLGFGRGSGASAALIGIGDAETPEEARLRATLAERPCSAIFGPAGGNDRLPVAVFTDYYCPYCPEVSDLVRRLDQAGEVRAVWREWPVLGPRSEAAARAALAAARQGAHDAVHAHLMRAPLRPGPAALRALATDFGLDPERLVQDAASEEVRTQVDTTRALAGVLGLPGTPGLAIGRTLTAGRIPEDRLRRLIALEREGPACID</sequence>
<comment type="caution">
    <text evidence="2">The sequence shown here is derived from an EMBL/GenBank/DDBJ whole genome shotgun (WGS) entry which is preliminary data.</text>
</comment>
<dbReference type="EMBL" id="JBHSGI010000002">
    <property type="protein sequence ID" value="MFC4668032.1"/>
    <property type="molecule type" value="Genomic_DNA"/>
</dbReference>